<name>K1S3A7_9ZZZZ</name>
<proteinExistence type="predicted"/>
<gene>
    <name evidence="1" type="ORF">OBE_11737</name>
</gene>
<comment type="caution">
    <text evidence="1">The sequence shown here is derived from an EMBL/GenBank/DDBJ whole genome shotgun (WGS) entry which is preliminary data.</text>
</comment>
<reference evidence="1" key="1">
    <citation type="journal article" date="2013" name="Environ. Microbiol.">
        <title>Microbiota from the distal guts of lean and obese adolescents exhibit partial functional redundancy besides clear differences in community structure.</title>
        <authorList>
            <person name="Ferrer M."/>
            <person name="Ruiz A."/>
            <person name="Lanza F."/>
            <person name="Haange S.B."/>
            <person name="Oberbach A."/>
            <person name="Till H."/>
            <person name="Bargiela R."/>
            <person name="Campoy C."/>
            <person name="Segura M.T."/>
            <person name="Richter M."/>
            <person name="von Bergen M."/>
            <person name="Seifert J."/>
            <person name="Suarez A."/>
        </authorList>
    </citation>
    <scope>NUCLEOTIDE SEQUENCE</scope>
</reference>
<feature type="non-terminal residue" evidence="1">
    <location>
        <position position="1"/>
    </location>
</feature>
<evidence type="ECO:0008006" key="2">
    <source>
        <dbReference type="Google" id="ProtNLM"/>
    </source>
</evidence>
<protein>
    <recommendedName>
        <fullName evidence="2">DUF3408 domain-containing protein</fullName>
    </recommendedName>
</protein>
<organism evidence="1">
    <name type="scientific">human gut metagenome</name>
    <dbReference type="NCBI Taxonomy" id="408170"/>
    <lineage>
        <taxon>unclassified sequences</taxon>
        <taxon>metagenomes</taxon>
        <taxon>organismal metagenomes</taxon>
    </lineage>
</organism>
<accession>K1S3A7</accession>
<dbReference type="AlphaFoldDB" id="K1S3A7"/>
<evidence type="ECO:0000313" key="1">
    <source>
        <dbReference type="EMBL" id="EKC55087.1"/>
    </source>
</evidence>
<dbReference type="EMBL" id="AJWZ01008090">
    <property type="protein sequence ID" value="EKC55087.1"/>
    <property type="molecule type" value="Genomic_DNA"/>
</dbReference>
<sequence length="31" mass="3518">SFIDNIINEHFAIHAAEIKAAFDEGLKAYRL</sequence>